<dbReference type="GO" id="GO:0005634">
    <property type="term" value="C:nucleus"/>
    <property type="evidence" value="ECO:0007669"/>
    <property type="project" value="TreeGrafter"/>
</dbReference>
<dbReference type="AlphaFoldDB" id="D3BHP0"/>
<name>D3BHP0_HETP5</name>
<dbReference type="GeneID" id="31363524"/>
<evidence type="ECO:0000259" key="2">
    <source>
        <dbReference type="Pfam" id="PF10283"/>
    </source>
</evidence>
<accession>D3BHP0</accession>
<dbReference type="InterPro" id="IPR039253">
    <property type="entry name" value="APLF"/>
</dbReference>
<dbReference type="GO" id="GO:0003906">
    <property type="term" value="F:DNA-(apurinic or apyrimidinic site) endonuclease activity"/>
    <property type="evidence" value="ECO:0007669"/>
    <property type="project" value="InterPro"/>
</dbReference>
<reference evidence="3 4" key="1">
    <citation type="journal article" date="2011" name="Genome Res.">
        <title>Phylogeny-wide analysis of social amoeba genomes highlights ancient origins for complex intercellular communication.</title>
        <authorList>
            <person name="Heidel A.J."/>
            <person name="Lawal H.M."/>
            <person name="Felder M."/>
            <person name="Schilde C."/>
            <person name="Helps N.R."/>
            <person name="Tunggal B."/>
            <person name="Rivero F."/>
            <person name="John U."/>
            <person name="Schleicher M."/>
            <person name="Eichinger L."/>
            <person name="Platzer M."/>
            <person name="Noegel A.A."/>
            <person name="Schaap P."/>
            <person name="Gloeckner G."/>
        </authorList>
    </citation>
    <scope>NUCLEOTIDE SEQUENCE [LARGE SCALE GENOMIC DNA]</scope>
    <source>
        <strain evidence="4">ATCC 26659 / Pp 5 / PN500</strain>
    </source>
</reference>
<dbReference type="GO" id="GO:0006302">
    <property type="term" value="P:double-strand break repair"/>
    <property type="evidence" value="ECO:0007669"/>
    <property type="project" value="InterPro"/>
</dbReference>
<dbReference type="STRING" id="670386.D3BHP0"/>
<feature type="compositionally biased region" description="Basic and acidic residues" evidence="1">
    <location>
        <begin position="210"/>
        <end position="219"/>
    </location>
</feature>
<feature type="compositionally biased region" description="Low complexity" evidence="1">
    <location>
        <begin position="220"/>
        <end position="279"/>
    </location>
</feature>
<dbReference type="Gene3D" id="2.60.200.20">
    <property type="match status" value="1"/>
</dbReference>
<evidence type="ECO:0000256" key="1">
    <source>
        <dbReference type="SAM" id="MobiDB-lite"/>
    </source>
</evidence>
<evidence type="ECO:0000313" key="3">
    <source>
        <dbReference type="EMBL" id="EFA79217.1"/>
    </source>
</evidence>
<dbReference type="SUPFAM" id="SSF52949">
    <property type="entry name" value="Macro domain-like"/>
    <property type="match status" value="1"/>
</dbReference>
<proteinExistence type="predicted"/>
<dbReference type="OMA" id="YATETTW"/>
<dbReference type="GO" id="GO:0008408">
    <property type="term" value="F:3'-5' exonuclease activity"/>
    <property type="evidence" value="ECO:0007669"/>
    <property type="project" value="InterPro"/>
</dbReference>
<feature type="compositionally biased region" description="Basic and acidic residues" evidence="1">
    <location>
        <begin position="188"/>
        <end position="201"/>
    </location>
</feature>
<sequence>MATLSVPTRHLIHLKSINKAENLLDHTYKATGTYEIGRGSLGISEKKCSRKQILIKLDEHSNYYLISNGINPSYLKKYDKDYFVQMTKDEEYVLEDGDSFSMLYEMLTFTVVIEVNTEFVDYSKKTSSSTASTTTSSNNKRKDIDDNNDDDTNEKDTNTKKQKSLPECPYGKSCYRKNEEHFKEFSHPWKDTKDSKDEKKTTTTTTTATNKKDDSKDKNGAASSTTSTTSATAKPTTTATSSSTTTATTTTTTTTSPPSTSTASATNNGSTNGSNNGKPNYKKKKQVSSNKQRSLYFPFISTFVYNFKVDIATDIAITEIKSYLEFHKEEDDIKLIMCIDKSIYNDSIATKLTKGVGDERFSIVQCDSATSVEQFNVGCRFVASETTWRLKRTPQNKQLYDIIGEATFDAEVKQRYPKPGTAGNIYAVPIKDQQSKAAKEFNIDAIFLTIGPNMNDKKSNYIEDIDDATPLLTQTYQSLFSKLDNYD</sequence>
<dbReference type="GO" id="GO:0035861">
    <property type="term" value="C:site of double-strand break"/>
    <property type="evidence" value="ECO:0007669"/>
    <property type="project" value="TreeGrafter"/>
</dbReference>
<dbReference type="EMBL" id="ADBJ01000036">
    <property type="protein sequence ID" value="EFA79217.1"/>
    <property type="molecule type" value="Genomic_DNA"/>
</dbReference>
<dbReference type="RefSeq" id="XP_020431338.1">
    <property type="nucleotide sequence ID" value="XM_020578874.1"/>
</dbReference>
<gene>
    <name evidence="3" type="ORF">PPL_08045</name>
</gene>
<dbReference type="SUPFAM" id="SSF49879">
    <property type="entry name" value="SMAD/FHA domain"/>
    <property type="match status" value="1"/>
</dbReference>
<dbReference type="InterPro" id="IPR008984">
    <property type="entry name" value="SMAD_FHA_dom_sf"/>
</dbReference>
<dbReference type="FunCoup" id="D3BHP0">
    <property type="interactions" value="511"/>
</dbReference>
<dbReference type="InterPro" id="IPR019406">
    <property type="entry name" value="APLF_PBZ"/>
</dbReference>
<organism evidence="3 4">
    <name type="scientific">Heterostelium pallidum (strain ATCC 26659 / Pp 5 / PN500)</name>
    <name type="common">Cellular slime mold</name>
    <name type="synonym">Polysphondylium pallidum</name>
    <dbReference type="NCBI Taxonomy" id="670386"/>
    <lineage>
        <taxon>Eukaryota</taxon>
        <taxon>Amoebozoa</taxon>
        <taxon>Evosea</taxon>
        <taxon>Eumycetozoa</taxon>
        <taxon>Dictyostelia</taxon>
        <taxon>Acytosteliales</taxon>
        <taxon>Acytosteliaceae</taxon>
        <taxon>Heterostelium</taxon>
    </lineage>
</organism>
<dbReference type="Proteomes" id="UP000001396">
    <property type="component" value="Unassembled WGS sequence"/>
</dbReference>
<dbReference type="Pfam" id="PF10283">
    <property type="entry name" value="zf-CCHH"/>
    <property type="match status" value="1"/>
</dbReference>
<protein>
    <recommendedName>
        <fullName evidence="2">PBZ-type domain-containing protein</fullName>
    </recommendedName>
</protein>
<dbReference type="PANTHER" id="PTHR21315:SF2">
    <property type="entry name" value="APRATAXIN AND PNK-LIKE FACTOR"/>
    <property type="match status" value="1"/>
</dbReference>
<dbReference type="InParanoid" id="D3BHP0"/>
<feature type="region of interest" description="Disordered" evidence="1">
    <location>
        <begin position="188"/>
        <end position="287"/>
    </location>
</feature>
<feature type="compositionally biased region" description="Low complexity" evidence="1">
    <location>
        <begin position="126"/>
        <end position="138"/>
    </location>
</feature>
<evidence type="ECO:0000313" key="4">
    <source>
        <dbReference type="Proteomes" id="UP000001396"/>
    </source>
</evidence>
<feature type="domain" description="PBZ-type" evidence="2">
    <location>
        <begin position="166"/>
        <end position="190"/>
    </location>
</feature>
<dbReference type="CDD" id="cd22671">
    <property type="entry name" value="FHA_APTX-like"/>
    <property type="match status" value="1"/>
</dbReference>
<comment type="caution">
    <text evidence="3">The sequence shown here is derived from an EMBL/GenBank/DDBJ whole genome shotgun (WGS) entry which is preliminary data.</text>
</comment>
<dbReference type="PANTHER" id="PTHR21315">
    <property type="entry name" value="APRATAXIN AND PNK-LIKE FACTOR-RELATED"/>
    <property type="match status" value="1"/>
</dbReference>
<feature type="region of interest" description="Disordered" evidence="1">
    <location>
        <begin position="126"/>
        <end position="172"/>
    </location>
</feature>
<dbReference type="InterPro" id="IPR043472">
    <property type="entry name" value="Macro_dom-like"/>
</dbReference>
<dbReference type="Gene3D" id="3.40.220.10">
    <property type="entry name" value="Leucine Aminopeptidase, subunit E, domain 1"/>
    <property type="match status" value="1"/>
</dbReference>
<keyword evidence="4" id="KW-1185">Reference proteome</keyword>